<evidence type="ECO:0000256" key="2">
    <source>
        <dbReference type="ARBA" id="ARBA00022448"/>
    </source>
</evidence>
<dbReference type="InterPro" id="IPR035906">
    <property type="entry name" value="MetI-like_sf"/>
</dbReference>
<evidence type="ECO:0000256" key="6">
    <source>
        <dbReference type="ARBA" id="ARBA00023136"/>
    </source>
</evidence>
<dbReference type="PROSITE" id="PS50928">
    <property type="entry name" value="ABC_TM1"/>
    <property type="match status" value="1"/>
</dbReference>
<dbReference type="Proteomes" id="UP000323242">
    <property type="component" value="Unassembled WGS sequence"/>
</dbReference>
<evidence type="ECO:0000313" key="10">
    <source>
        <dbReference type="Proteomes" id="UP000323242"/>
    </source>
</evidence>
<feature type="transmembrane region" description="Helical" evidence="7">
    <location>
        <begin position="181"/>
        <end position="200"/>
    </location>
</feature>
<dbReference type="Pfam" id="PF00528">
    <property type="entry name" value="BPD_transp_1"/>
    <property type="match status" value="1"/>
</dbReference>
<keyword evidence="10" id="KW-1185">Reference proteome</keyword>
<comment type="caution">
    <text evidence="9">The sequence shown here is derived from an EMBL/GenBank/DDBJ whole genome shotgun (WGS) entry which is preliminary data.</text>
</comment>
<evidence type="ECO:0000256" key="3">
    <source>
        <dbReference type="ARBA" id="ARBA00022475"/>
    </source>
</evidence>
<feature type="transmembrane region" description="Helical" evidence="7">
    <location>
        <begin position="12"/>
        <end position="37"/>
    </location>
</feature>
<feature type="transmembrane region" description="Helical" evidence="7">
    <location>
        <begin position="110"/>
        <end position="131"/>
    </location>
</feature>
<name>A0A5D4JL24_9ACTN</name>
<keyword evidence="6 7" id="KW-0472">Membrane</keyword>
<dbReference type="PANTHER" id="PTHR43163">
    <property type="entry name" value="DIPEPTIDE TRANSPORT SYSTEM PERMEASE PROTEIN DPPB-RELATED"/>
    <property type="match status" value="1"/>
</dbReference>
<dbReference type="RefSeq" id="WP_148902032.1">
    <property type="nucleotide sequence ID" value="NZ_VSZQ01000035.1"/>
</dbReference>
<evidence type="ECO:0000256" key="7">
    <source>
        <dbReference type="RuleBase" id="RU363032"/>
    </source>
</evidence>
<keyword evidence="5 7" id="KW-1133">Transmembrane helix</keyword>
<organism evidence="9 10">
    <name type="scientific">Streptomyces parvus</name>
    <dbReference type="NCBI Taxonomy" id="66428"/>
    <lineage>
        <taxon>Bacteria</taxon>
        <taxon>Bacillati</taxon>
        <taxon>Actinomycetota</taxon>
        <taxon>Actinomycetes</taxon>
        <taxon>Kitasatosporales</taxon>
        <taxon>Streptomycetaceae</taxon>
        <taxon>Streptomyces</taxon>
    </lineage>
</organism>
<sequence length="315" mass="33088">MNRRLPPATRWLLHRAVGAVLVLWGAASLTFLVLHLVPGDPVTTLLGASATDSAALRQEILREYRLDDPLAVQYAAFLARLATGDLGSSYQQQQPVSLIIGEQLGDTAQLSLSALVLLVAGALVAAAATAGRRRRVRGAVSGAELVAVSTPAFWLGIVLLTLFSFRLNLFPVAGAGDWRSLVLPVVTLAVPFGSLLAQVLREGMEAALHQPFALTARSRGLSGTALRLRHALRHAAVPAVTLSGWLAGGLLGGTVLVETVFARPGPGRVALDAISNRDIPVVVGLVLLSAAVYLVVNALADLLCLWADPRLRSPA</sequence>
<dbReference type="EMBL" id="VSZQ01000035">
    <property type="protein sequence ID" value="TYR64920.1"/>
    <property type="molecule type" value="Genomic_DNA"/>
</dbReference>
<evidence type="ECO:0000313" key="9">
    <source>
        <dbReference type="EMBL" id="TYR64920.1"/>
    </source>
</evidence>
<feature type="transmembrane region" description="Helical" evidence="7">
    <location>
        <begin position="236"/>
        <end position="261"/>
    </location>
</feature>
<dbReference type="AlphaFoldDB" id="A0A5D4JL24"/>
<evidence type="ECO:0000256" key="4">
    <source>
        <dbReference type="ARBA" id="ARBA00022692"/>
    </source>
</evidence>
<comment type="subcellular location">
    <subcellularLocation>
        <location evidence="1 7">Cell membrane</location>
        <topology evidence="1 7">Multi-pass membrane protein</topology>
    </subcellularLocation>
</comment>
<proteinExistence type="inferred from homology"/>
<evidence type="ECO:0000256" key="1">
    <source>
        <dbReference type="ARBA" id="ARBA00004651"/>
    </source>
</evidence>
<dbReference type="Pfam" id="PF19300">
    <property type="entry name" value="BPD_transp_1_N"/>
    <property type="match status" value="1"/>
</dbReference>
<gene>
    <name evidence="9" type="ORF">FY004_08875</name>
</gene>
<reference evidence="9 10" key="1">
    <citation type="submission" date="2019-08" db="EMBL/GenBank/DDBJ databases">
        <title>Draft genome for granaticin producer strain Streptomyces parvus C05.</title>
        <authorList>
            <person name="Gonzalez-Pimentel J.L."/>
        </authorList>
    </citation>
    <scope>NUCLEOTIDE SEQUENCE [LARGE SCALE GENOMIC DNA]</scope>
    <source>
        <strain evidence="9 10">C05</strain>
    </source>
</reference>
<dbReference type="SUPFAM" id="SSF161098">
    <property type="entry name" value="MetI-like"/>
    <property type="match status" value="1"/>
</dbReference>
<keyword evidence="3" id="KW-1003">Cell membrane</keyword>
<dbReference type="PANTHER" id="PTHR43163:SF6">
    <property type="entry name" value="DIPEPTIDE TRANSPORT SYSTEM PERMEASE PROTEIN DPPB-RELATED"/>
    <property type="match status" value="1"/>
</dbReference>
<keyword evidence="4 7" id="KW-0812">Transmembrane</keyword>
<dbReference type="Gene3D" id="1.10.3720.10">
    <property type="entry name" value="MetI-like"/>
    <property type="match status" value="1"/>
</dbReference>
<evidence type="ECO:0000259" key="8">
    <source>
        <dbReference type="PROSITE" id="PS50928"/>
    </source>
</evidence>
<comment type="similarity">
    <text evidence="7">Belongs to the binding-protein-dependent transport system permease family.</text>
</comment>
<keyword evidence="2 7" id="KW-0813">Transport</keyword>
<protein>
    <submittedName>
        <fullName evidence="9">ABC transporter permease</fullName>
    </submittedName>
</protein>
<dbReference type="GO" id="GO:0005886">
    <property type="term" value="C:plasma membrane"/>
    <property type="evidence" value="ECO:0007669"/>
    <property type="project" value="UniProtKB-SubCell"/>
</dbReference>
<dbReference type="CDD" id="cd06261">
    <property type="entry name" value="TM_PBP2"/>
    <property type="match status" value="1"/>
</dbReference>
<dbReference type="InterPro" id="IPR000515">
    <property type="entry name" value="MetI-like"/>
</dbReference>
<feature type="transmembrane region" description="Helical" evidence="7">
    <location>
        <begin position="281"/>
        <end position="307"/>
    </location>
</feature>
<feature type="domain" description="ABC transmembrane type-1" evidence="8">
    <location>
        <begin position="104"/>
        <end position="300"/>
    </location>
</feature>
<evidence type="ECO:0000256" key="5">
    <source>
        <dbReference type="ARBA" id="ARBA00022989"/>
    </source>
</evidence>
<accession>A0A5D4JL24</accession>
<dbReference type="InterPro" id="IPR045621">
    <property type="entry name" value="BPD_transp_1_N"/>
</dbReference>
<feature type="transmembrane region" description="Helical" evidence="7">
    <location>
        <begin position="143"/>
        <end position="169"/>
    </location>
</feature>
<dbReference type="GO" id="GO:0071916">
    <property type="term" value="F:dipeptide transmembrane transporter activity"/>
    <property type="evidence" value="ECO:0007669"/>
    <property type="project" value="TreeGrafter"/>
</dbReference>